<dbReference type="PANTHER" id="PTHR37852:SF1">
    <property type="entry name" value="HIG1 DOMAIN-CONTAINING PROTEIN"/>
    <property type="match status" value="1"/>
</dbReference>
<dbReference type="PANTHER" id="PTHR37852">
    <property type="entry name" value="YALI0B21208P"/>
    <property type="match status" value="1"/>
</dbReference>
<name>A0AA38HFI1_9TREE</name>
<evidence type="ECO:0000313" key="3">
    <source>
        <dbReference type="EMBL" id="KAI9639575.1"/>
    </source>
</evidence>
<evidence type="ECO:0000256" key="2">
    <source>
        <dbReference type="SAM" id="Phobius"/>
    </source>
</evidence>
<organism evidence="3 4">
    <name type="scientific">Dioszegia hungarica</name>
    <dbReference type="NCBI Taxonomy" id="4972"/>
    <lineage>
        <taxon>Eukaryota</taxon>
        <taxon>Fungi</taxon>
        <taxon>Dikarya</taxon>
        <taxon>Basidiomycota</taxon>
        <taxon>Agaricomycotina</taxon>
        <taxon>Tremellomycetes</taxon>
        <taxon>Tremellales</taxon>
        <taxon>Bulleribasidiaceae</taxon>
        <taxon>Dioszegia</taxon>
    </lineage>
</organism>
<feature type="region of interest" description="Disordered" evidence="1">
    <location>
        <begin position="1"/>
        <end position="20"/>
    </location>
</feature>
<dbReference type="EMBL" id="JAKWFO010000001">
    <property type="protein sequence ID" value="KAI9639575.1"/>
    <property type="molecule type" value="Genomic_DNA"/>
</dbReference>
<dbReference type="AlphaFoldDB" id="A0AA38HFI1"/>
<dbReference type="GeneID" id="77730035"/>
<dbReference type="RefSeq" id="XP_052949352.1">
    <property type="nucleotide sequence ID" value="XM_053090830.1"/>
</dbReference>
<accession>A0AA38HFI1</accession>
<proteinExistence type="predicted"/>
<sequence length="306" mass="32246">MSSSQHSLVMPSADHLPSRPESYPVEKARIDLMIPTNLLVLPASAALVGLVIGMSRGGSRARLRFLAENAHRPPTTIQGWYFYTKTRNYRVFFSAAKMGAKYALGLGGATAGFVLLDEGAGWVRERVVGVEAAGTLDRKGKGRAVDSTSDGGETLRMEEEKLIRGRKGWRKGAVHWEDGAVAGMVMGAGVGLLYTLPRPLFIRALVMGTLLGGATSGLQAAQDYVGRLRVEQALHEPRSATALPPPEQTAGGTGATGDVRVDRPAQVGEKMGGVPVDETRPVPGQAAAAASGGGSSWYSWIPGLGK</sequence>
<protein>
    <submittedName>
        <fullName evidence="3">Uncharacterized protein</fullName>
    </submittedName>
</protein>
<keyword evidence="2" id="KW-0472">Membrane</keyword>
<dbReference type="Proteomes" id="UP001164286">
    <property type="component" value="Unassembled WGS sequence"/>
</dbReference>
<comment type="caution">
    <text evidence="3">The sequence shown here is derived from an EMBL/GenBank/DDBJ whole genome shotgun (WGS) entry which is preliminary data.</text>
</comment>
<keyword evidence="2" id="KW-1133">Transmembrane helix</keyword>
<feature type="transmembrane region" description="Helical" evidence="2">
    <location>
        <begin position="32"/>
        <end position="54"/>
    </location>
</feature>
<keyword evidence="4" id="KW-1185">Reference proteome</keyword>
<evidence type="ECO:0000313" key="4">
    <source>
        <dbReference type="Proteomes" id="UP001164286"/>
    </source>
</evidence>
<feature type="region of interest" description="Disordered" evidence="1">
    <location>
        <begin position="236"/>
        <end position="306"/>
    </location>
</feature>
<feature type="transmembrane region" description="Helical" evidence="2">
    <location>
        <begin position="174"/>
        <end position="194"/>
    </location>
</feature>
<keyword evidence="2" id="KW-0812">Transmembrane</keyword>
<gene>
    <name evidence="3" type="ORF">MKK02DRAFT_39895</name>
</gene>
<reference evidence="3" key="1">
    <citation type="journal article" date="2022" name="G3 (Bethesda)">
        <title>High quality genome of the basidiomycete yeast Dioszegia hungarica PDD-24b-2 isolated from cloud water.</title>
        <authorList>
            <person name="Jarrige D."/>
            <person name="Haridas S."/>
            <person name="Bleykasten-Grosshans C."/>
            <person name="Joly M."/>
            <person name="Nadalig T."/>
            <person name="Sancelme M."/>
            <person name="Vuilleumier S."/>
            <person name="Grigoriev I.V."/>
            <person name="Amato P."/>
            <person name="Bringel F."/>
        </authorList>
    </citation>
    <scope>NUCLEOTIDE SEQUENCE</scope>
    <source>
        <strain evidence="3">PDD-24b-2</strain>
    </source>
</reference>
<evidence type="ECO:0000256" key="1">
    <source>
        <dbReference type="SAM" id="MobiDB-lite"/>
    </source>
</evidence>